<organism evidence="1 2">
    <name type="scientific">Clostridium lapidicellarium</name>
    <dbReference type="NCBI Taxonomy" id="3240931"/>
    <lineage>
        <taxon>Bacteria</taxon>
        <taxon>Bacillati</taxon>
        <taxon>Bacillota</taxon>
        <taxon>Clostridia</taxon>
        <taxon>Eubacteriales</taxon>
        <taxon>Clostridiaceae</taxon>
        <taxon>Clostridium</taxon>
    </lineage>
</organism>
<evidence type="ECO:0000313" key="2">
    <source>
        <dbReference type="Proteomes" id="UP001565220"/>
    </source>
</evidence>
<accession>A0ABV4DT86</accession>
<sequence>MEFKMPTVKQWNSMIERTALDRFAALDVYVNQTIELEGKFIRLGRDKKTGIDNIHVLMENVYFEDGSGESYTFSHIWLNKAGIYFWSGTWYYNPIWFQIKQNDFIKIRGMVKRYYDNKNKALKNTLVNVVVLSVNDIRIAL</sequence>
<name>A0ABV4DT86_9CLOT</name>
<evidence type="ECO:0000313" key="1">
    <source>
        <dbReference type="EMBL" id="MEY8762459.1"/>
    </source>
</evidence>
<comment type="caution">
    <text evidence="1">The sequence shown here is derived from an EMBL/GenBank/DDBJ whole genome shotgun (WGS) entry which is preliminary data.</text>
</comment>
<dbReference type="Proteomes" id="UP001565220">
    <property type="component" value="Unassembled WGS sequence"/>
</dbReference>
<gene>
    <name evidence="1" type="ORF">AB8S09_02180</name>
</gene>
<evidence type="ECO:0008006" key="3">
    <source>
        <dbReference type="Google" id="ProtNLM"/>
    </source>
</evidence>
<proteinExistence type="predicted"/>
<dbReference type="EMBL" id="JBGFFE010000002">
    <property type="protein sequence ID" value="MEY8762459.1"/>
    <property type="molecule type" value="Genomic_DNA"/>
</dbReference>
<reference evidence="1 2" key="1">
    <citation type="submission" date="2024-08" db="EMBL/GenBank/DDBJ databases">
        <title>Clostridium lapicellarii sp. nov., and Clostridium renhuaiense sp. nov., two species isolated from the mud in a fermentation cellar used for producing sauce-flavour Chinese liquors.</title>
        <authorList>
            <person name="Yang F."/>
            <person name="Wang H."/>
            <person name="Chen L.Q."/>
            <person name="Zhou N."/>
            <person name="Lu J.J."/>
            <person name="Pu X.X."/>
            <person name="Wan B."/>
            <person name="Wang L."/>
            <person name="Liu S.J."/>
        </authorList>
    </citation>
    <scope>NUCLEOTIDE SEQUENCE [LARGE SCALE GENOMIC DNA]</scope>
    <source>
        <strain evidence="1 2">MT-113</strain>
    </source>
</reference>
<protein>
    <recommendedName>
        <fullName evidence="3">DNA-binding protein</fullName>
    </recommendedName>
</protein>
<dbReference type="RefSeq" id="WP_369868392.1">
    <property type="nucleotide sequence ID" value="NZ_JBGFFE010000002.1"/>
</dbReference>
<keyword evidence="2" id="KW-1185">Reference proteome</keyword>